<proteinExistence type="predicted"/>
<dbReference type="EMBL" id="MAYW01000289">
    <property type="protein sequence ID" value="ODS30076.1"/>
    <property type="molecule type" value="Genomic_DNA"/>
</dbReference>
<evidence type="ECO:0000313" key="2">
    <source>
        <dbReference type="Proteomes" id="UP000094056"/>
    </source>
</evidence>
<evidence type="ECO:0000313" key="1">
    <source>
        <dbReference type="EMBL" id="ODS30076.1"/>
    </source>
</evidence>
<dbReference type="Proteomes" id="UP000094056">
    <property type="component" value="Unassembled WGS sequence"/>
</dbReference>
<organism evidence="1 2">
    <name type="scientific">Candidatus Scalindua rubra</name>
    <dbReference type="NCBI Taxonomy" id="1872076"/>
    <lineage>
        <taxon>Bacteria</taxon>
        <taxon>Pseudomonadati</taxon>
        <taxon>Planctomycetota</taxon>
        <taxon>Candidatus Brocadiia</taxon>
        <taxon>Candidatus Brocadiales</taxon>
        <taxon>Candidatus Scalinduaceae</taxon>
        <taxon>Candidatus Scalindua</taxon>
    </lineage>
</organism>
<sequence>MFDKDNVTENYGSGKSIQELMNAAEIVSACGKDVQRAVGTIIQSCLIVNNKGATYKDVLLAKVDDLKKLAELYRSASGRFKSAAQELKAGKPEDKVLNDVQAYNVFFRDQLKSEQSELEHILSMLRV</sequence>
<gene>
    <name evidence="1" type="ORF">SCARUB_04818</name>
</gene>
<dbReference type="AlphaFoldDB" id="A0A1E3X357"/>
<comment type="caution">
    <text evidence="1">The sequence shown here is derived from an EMBL/GenBank/DDBJ whole genome shotgun (WGS) entry which is preliminary data.</text>
</comment>
<protein>
    <submittedName>
        <fullName evidence="1">Uncharacterized protein</fullName>
    </submittedName>
</protein>
<accession>A0A1E3X357</accession>
<name>A0A1E3X357_9BACT</name>
<reference evidence="1 2" key="1">
    <citation type="submission" date="2016-07" db="EMBL/GenBank/DDBJ databases">
        <title>Draft genome of Scalindua rubra, obtained from a brine-seawater interface in the Red Sea, sheds light on salt adaptation in anammox bacteria.</title>
        <authorList>
            <person name="Speth D.R."/>
            <person name="Lagkouvardos I."/>
            <person name="Wang Y."/>
            <person name="Qian P.-Y."/>
            <person name="Dutilh B.E."/>
            <person name="Jetten M.S."/>
        </authorList>
    </citation>
    <scope>NUCLEOTIDE SEQUENCE [LARGE SCALE GENOMIC DNA]</scope>
    <source>
        <strain evidence="1">BSI-1</strain>
    </source>
</reference>